<reference evidence="3 4" key="1">
    <citation type="submission" date="2019-01" db="EMBL/GenBank/DDBJ databases">
        <authorList>
            <person name="Sayadi A."/>
        </authorList>
    </citation>
    <scope>NUCLEOTIDE SEQUENCE [LARGE SCALE GENOMIC DNA]</scope>
</reference>
<dbReference type="AlphaFoldDB" id="A0A653BXS7"/>
<dbReference type="OrthoDB" id="191139at2759"/>
<dbReference type="InterPro" id="IPR002347">
    <property type="entry name" value="SDR_fam"/>
</dbReference>
<organism evidence="3 4">
    <name type="scientific">Callosobruchus maculatus</name>
    <name type="common">Southern cowpea weevil</name>
    <name type="synonym">Pulse bruchid</name>
    <dbReference type="NCBI Taxonomy" id="64391"/>
    <lineage>
        <taxon>Eukaryota</taxon>
        <taxon>Metazoa</taxon>
        <taxon>Ecdysozoa</taxon>
        <taxon>Arthropoda</taxon>
        <taxon>Hexapoda</taxon>
        <taxon>Insecta</taxon>
        <taxon>Pterygota</taxon>
        <taxon>Neoptera</taxon>
        <taxon>Endopterygota</taxon>
        <taxon>Coleoptera</taxon>
        <taxon>Polyphaga</taxon>
        <taxon>Cucujiformia</taxon>
        <taxon>Chrysomeloidea</taxon>
        <taxon>Chrysomelidae</taxon>
        <taxon>Bruchinae</taxon>
        <taxon>Bruchini</taxon>
        <taxon>Callosobruchus</taxon>
    </lineage>
</organism>
<evidence type="ECO:0000256" key="2">
    <source>
        <dbReference type="RuleBase" id="RU000363"/>
    </source>
</evidence>
<name>A0A653BXS7_CALMS</name>
<comment type="similarity">
    <text evidence="2">Belongs to the short-chain dehydrogenases/reductases (SDR) family.</text>
</comment>
<dbReference type="EMBL" id="CAACVG010006532">
    <property type="protein sequence ID" value="VEN40389.1"/>
    <property type="molecule type" value="Genomic_DNA"/>
</dbReference>
<dbReference type="InterPro" id="IPR036291">
    <property type="entry name" value="NAD(P)-bd_dom_sf"/>
</dbReference>
<dbReference type="PANTHER" id="PTHR43157:SF73">
    <property type="entry name" value="WW DOMAIN-CONTAINING OXIDOREDUCTASE-LIKE PROTEIN"/>
    <property type="match status" value="1"/>
</dbReference>
<evidence type="ECO:0000313" key="3">
    <source>
        <dbReference type="EMBL" id="VEN40389.1"/>
    </source>
</evidence>
<sequence>MSVIDKLLETITMVVTYVSVLLKFPTRLFSARCITPNRLDKKTAIVTGSNTGIGKYTVKDFFERGARVIMACRNVHLAEEAAKDIKESCRGKSNLGELVVVKLDLSSLKSVRNCAKEILEKEKRIDLLVNNAGVMMCPYSKTEDGFEMQMGTNHLGHFLFTMLLLPTICKSAPARIVNVSSLAHERARVIMACRNTQMAEEAAAEIKESCKDKSNLGELVVVKLDLSSLKSVRNCANEILSKEKRIDLLINNAGVMMCPYSKTEDGFEIQMGTNHLGHFLFTMLLLPTICKSAPARIVNLSSVAHELSPQIDFSDFNWEKRRYSPLEAYKQSKLANVIFTKELSRRLRENHINGVNVYSLHHGVINTDLGRNLSKAYIPGLSTLFNCTMSLFFKTVEQGAQTTIYCAVDDNCANESGLYYKERRVAKSSKLADDLEVAEKLWNTSWNLMGLDNNYNPFKI</sequence>
<accession>A0A653BXS7</accession>
<dbReference type="PRINTS" id="PR00081">
    <property type="entry name" value="GDHRDH"/>
</dbReference>
<dbReference type="PANTHER" id="PTHR43157">
    <property type="entry name" value="PHOSPHATIDYLINOSITOL-GLYCAN BIOSYNTHESIS CLASS F PROTEIN-RELATED"/>
    <property type="match status" value="1"/>
</dbReference>
<gene>
    <name evidence="3" type="ORF">CALMAC_LOCUS4568</name>
</gene>
<protein>
    <submittedName>
        <fullName evidence="3">Uncharacterized protein</fullName>
    </submittedName>
</protein>
<dbReference type="PRINTS" id="PR00080">
    <property type="entry name" value="SDRFAMILY"/>
</dbReference>
<keyword evidence="4" id="KW-1185">Reference proteome</keyword>
<dbReference type="GO" id="GO:0016491">
    <property type="term" value="F:oxidoreductase activity"/>
    <property type="evidence" value="ECO:0007669"/>
    <property type="project" value="UniProtKB-KW"/>
</dbReference>
<dbReference type="Gene3D" id="3.40.50.720">
    <property type="entry name" value="NAD(P)-binding Rossmann-like Domain"/>
    <property type="match status" value="2"/>
</dbReference>
<keyword evidence="1" id="KW-0560">Oxidoreductase</keyword>
<evidence type="ECO:0000256" key="1">
    <source>
        <dbReference type="ARBA" id="ARBA00023002"/>
    </source>
</evidence>
<dbReference type="SUPFAM" id="SSF51735">
    <property type="entry name" value="NAD(P)-binding Rossmann-fold domains"/>
    <property type="match status" value="2"/>
</dbReference>
<dbReference type="Pfam" id="PF00106">
    <property type="entry name" value="adh_short"/>
    <property type="match status" value="1"/>
</dbReference>
<evidence type="ECO:0000313" key="4">
    <source>
        <dbReference type="Proteomes" id="UP000410492"/>
    </source>
</evidence>
<dbReference type="Proteomes" id="UP000410492">
    <property type="component" value="Unassembled WGS sequence"/>
</dbReference>
<proteinExistence type="inferred from homology"/>